<organism evidence="1 2">
    <name type="scientific">Athelia psychrophila</name>
    <dbReference type="NCBI Taxonomy" id="1759441"/>
    <lineage>
        <taxon>Eukaryota</taxon>
        <taxon>Fungi</taxon>
        <taxon>Dikarya</taxon>
        <taxon>Basidiomycota</taxon>
        <taxon>Agaricomycotina</taxon>
        <taxon>Agaricomycetes</taxon>
        <taxon>Agaricomycetidae</taxon>
        <taxon>Atheliales</taxon>
        <taxon>Atheliaceae</taxon>
        <taxon>Athelia</taxon>
    </lineage>
</organism>
<feature type="non-terminal residue" evidence="1">
    <location>
        <position position="68"/>
    </location>
</feature>
<protein>
    <submittedName>
        <fullName evidence="1">Uncharacterized protein</fullName>
    </submittedName>
</protein>
<sequence>RVLRLVLFKFSVRLLGLRGGRRYIQDPCERPQDTDPQSCIAIRLAFTLLCRLSVLLRASGPSVGSIAA</sequence>
<dbReference type="EMBL" id="KV417681">
    <property type="protein sequence ID" value="KZP10337.1"/>
    <property type="molecule type" value="Genomic_DNA"/>
</dbReference>
<evidence type="ECO:0000313" key="1">
    <source>
        <dbReference type="EMBL" id="KZP10337.1"/>
    </source>
</evidence>
<name>A0A165Z8T6_9AGAM</name>
<dbReference type="Proteomes" id="UP000076532">
    <property type="component" value="Unassembled WGS sequence"/>
</dbReference>
<gene>
    <name evidence="1" type="ORF">FIBSPDRAFT_872635</name>
</gene>
<feature type="non-terminal residue" evidence="1">
    <location>
        <position position="1"/>
    </location>
</feature>
<keyword evidence="2" id="KW-1185">Reference proteome</keyword>
<evidence type="ECO:0000313" key="2">
    <source>
        <dbReference type="Proteomes" id="UP000076532"/>
    </source>
</evidence>
<proteinExistence type="predicted"/>
<dbReference type="AlphaFoldDB" id="A0A165Z8T6"/>
<accession>A0A165Z8T6</accession>
<reference evidence="1 2" key="1">
    <citation type="journal article" date="2016" name="Mol. Biol. Evol.">
        <title>Comparative Genomics of Early-Diverging Mushroom-Forming Fungi Provides Insights into the Origins of Lignocellulose Decay Capabilities.</title>
        <authorList>
            <person name="Nagy L.G."/>
            <person name="Riley R."/>
            <person name="Tritt A."/>
            <person name="Adam C."/>
            <person name="Daum C."/>
            <person name="Floudas D."/>
            <person name="Sun H."/>
            <person name="Yadav J.S."/>
            <person name="Pangilinan J."/>
            <person name="Larsson K.H."/>
            <person name="Matsuura K."/>
            <person name="Barry K."/>
            <person name="Labutti K."/>
            <person name="Kuo R."/>
            <person name="Ohm R.A."/>
            <person name="Bhattacharya S.S."/>
            <person name="Shirouzu T."/>
            <person name="Yoshinaga Y."/>
            <person name="Martin F.M."/>
            <person name="Grigoriev I.V."/>
            <person name="Hibbett D.S."/>
        </authorList>
    </citation>
    <scope>NUCLEOTIDE SEQUENCE [LARGE SCALE GENOMIC DNA]</scope>
    <source>
        <strain evidence="1 2">CBS 109695</strain>
    </source>
</reference>